<name>A0A420ZB92_UNCK3</name>
<dbReference type="GO" id="GO:0003677">
    <property type="term" value="F:DNA binding"/>
    <property type="evidence" value="ECO:0007669"/>
    <property type="project" value="UniProtKB-KW"/>
</dbReference>
<accession>A0A420ZB92</accession>
<dbReference type="InterPro" id="IPR001387">
    <property type="entry name" value="Cro/C1-type_HTH"/>
</dbReference>
<dbReference type="InterPro" id="IPR011051">
    <property type="entry name" value="RmlC_Cupin_sf"/>
</dbReference>
<dbReference type="PANTHER" id="PTHR46797:SF2">
    <property type="entry name" value="TRANSCRIPTIONAL REGULATOR"/>
    <property type="match status" value="1"/>
</dbReference>
<dbReference type="InterPro" id="IPR050807">
    <property type="entry name" value="TransReg_Diox_bact_type"/>
</dbReference>
<dbReference type="EMBL" id="QMNG01000083">
    <property type="protein sequence ID" value="RLC36121.1"/>
    <property type="molecule type" value="Genomic_DNA"/>
</dbReference>
<dbReference type="SMART" id="SM00530">
    <property type="entry name" value="HTH_XRE"/>
    <property type="match status" value="1"/>
</dbReference>
<comment type="caution">
    <text evidence="3">The sequence shown here is derived from an EMBL/GenBank/DDBJ whole genome shotgun (WGS) entry which is preliminary data.</text>
</comment>
<sequence>MDQIGLKLRSFRKAKGLSLKELGERVGCSISYLSMVENGKVDPGISRLKKIVNGLGITIIDLFKERSNDRVVIRKDERIHAQFLRSKTRIEILVPQGVEKQLDARLAVIHPGGSSEGEYQHPGEEFGLILKGILELVVDGETYRLVEGDSFYFRSTRPHRFSNPGKEDTLVVWVNHPASW</sequence>
<dbReference type="SUPFAM" id="SSF51182">
    <property type="entry name" value="RmlC-like cupins"/>
    <property type="match status" value="1"/>
</dbReference>
<dbReference type="Gene3D" id="2.60.120.10">
    <property type="entry name" value="Jelly Rolls"/>
    <property type="match status" value="1"/>
</dbReference>
<dbReference type="AlphaFoldDB" id="A0A420ZB92"/>
<gene>
    <name evidence="3" type="ORF">DRH29_05205</name>
</gene>
<dbReference type="PANTHER" id="PTHR46797">
    <property type="entry name" value="HTH-TYPE TRANSCRIPTIONAL REGULATOR"/>
    <property type="match status" value="1"/>
</dbReference>
<dbReference type="GO" id="GO:0005829">
    <property type="term" value="C:cytosol"/>
    <property type="evidence" value="ECO:0007669"/>
    <property type="project" value="TreeGrafter"/>
</dbReference>
<evidence type="ECO:0000313" key="4">
    <source>
        <dbReference type="Proteomes" id="UP000281261"/>
    </source>
</evidence>
<dbReference type="InterPro" id="IPR010982">
    <property type="entry name" value="Lambda_DNA-bd_dom_sf"/>
</dbReference>
<proteinExistence type="predicted"/>
<evidence type="ECO:0000256" key="1">
    <source>
        <dbReference type="ARBA" id="ARBA00023125"/>
    </source>
</evidence>
<dbReference type="Pfam" id="PF01381">
    <property type="entry name" value="HTH_3"/>
    <property type="match status" value="1"/>
</dbReference>
<dbReference type="CDD" id="cd02209">
    <property type="entry name" value="cupin_XRE_C"/>
    <property type="match status" value="1"/>
</dbReference>
<evidence type="ECO:0000259" key="2">
    <source>
        <dbReference type="PROSITE" id="PS50943"/>
    </source>
</evidence>
<protein>
    <submittedName>
        <fullName evidence="3">MerR family transcriptional regulator</fullName>
    </submittedName>
</protein>
<evidence type="ECO:0000313" key="3">
    <source>
        <dbReference type="EMBL" id="RLC36121.1"/>
    </source>
</evidence>
<dbReference type="InterPro" id="IPR014710">
    <property type="entry name" value="RmlC-like_jellyroll"/>
</dbReference>
<dbReference type="InterPro" id="IPR013096">
    <property type="entry name" value="Cupin_2"/>
</dbReference>
<organism evidence="3 4">
    <name type="scientific">candidate division Kazan bacterium</name>
    <dbReference type="NCBI Taxonomy" id="2202143"/>
    <lineage>
        <taxon>Bacteria</taxon>
        <taxon>Bacteria division Kazan-3B-28</taxon>
    </lineage>
</organism>
<dbReference type="CDD" id="cd00093">
    <property type="entry name" value="HTH_XRE"/>
    <property type="match status" value="1"/>
</dbReference>
<reference evidence="3 4" key="1">
    <citation type="submission" date="2018-06" db="EMBL/GenBank/DDBJ databases">
        <title>Extensive metabolic versatility and redundancy in microbially diverse, dynamic hydrothermal sediments.</title>
        <authorList>
            <person name="Dombrowski N."/>
            <person name="Teske A."/>
            <person name="Baker B.J."/>
        </authorList>
    </citation>
    <scope>NUCLEOTIDE SEQUENCE [LARGE SCALE GENOMIC DNA]</scope>
    <source>
        <strain evidence="3">B79_G16</strain>
    </source>
</reference>
<dbReference type="PROSITE" id="PS50943">
    <property type="entry name" value="HTH_CROC1"/>
    <property type="match status" value="1"/>
</dbReference>
<keyword evidence="1" id="KW-0238">DNA-binding</keyword>
<feature type="domain" description="HTH cro/C1-type" evidence="2">
    <location>
        <begin position="8"/>
        <end position="62"/>
    </location>
</feature>
<dbReference type="GO" id="GO:0003700">
    <property type="term" value="F:DNA-binding transcription factor activity"/>
    <property type="evidence" value="ECO:0007669"/>
    <property type="project" value="TreeGrafter"/>
</dbReference>
<dbReference type="Gene3D" id="1.10.260.40">
    <property type="entry name" value="lambda repressor-like DNA-binding domains"/>
    <property type="match status" value="1"/>
</dbReference>
<dbReference type="SUPFAM" id="SSF47413">
    <property type="entry name" value="lambda repressor-like DNA-binding domains"/>
    <property type="match status" value="1"/>
</dbReference>
<dbReference type="Proteomes" id="UP000281261">
    <property type="component" value="Unassembled WGS sequence"/>
</dbReference>
<dbReference type="Pfam" id="PF07883">
    <property type="entry name" value="Cupin_2"/>
    <property type="match status" value="1"/>
</dbReference>